<feature type="compositionally biased region" description="Polar residues" evidence="1">
    <location>
        <begin position="356"/>
        <end position="367"/>
    </location>
</feature>
<reference evidence="2 3" key="1">
    <citation type="submission" date="2017-03" db="EMBL/GenBank/DDBJ databases">
        <title>Genomes of endolithic fungi from Antarctica.</title>
        <authorList>
            <person name="Coleine C."/>
            <person name="Masonjones S."/>
            <person name="Stajich J.E."/>
        </authorList>
    </citation>
    <scope>NUCLEOTIDE SEQUENCE [LARGE SCALE GENOMIC DNA]</scope>
    <source>
        <strain evidence="2 3">CCFEE 5184</strain>
    </source>
</reference>
<gene>
    <name evidence="2" type="ORF">B0A55_06213</name>
</gene>
<evidence type="ECO:0000256" key="1">
    <source>
        <dbReference type="SAM" id="MobiDB-lite"/>
    </source>
</evidence>
<feature type="compositionally biased region" description="Basic and acidic residues" evidence="1">
    <location>
        <begin position="263"/>
        <end position="280"/>
    </location>
</feature>
<feature type="compositionally biased region" description="Basic and acidic residues" evidence="1">
    <location>
        <begin position="604"/>
        <end position="616"/>
    </location>
</feature>
<evidence type="ECO:0000313" key="3">
    <source>
        <dbReference type="Proteomes" id="UP000309340"/>
    </source>
</evidence>
<dbReference type="OrthoDB" id="3901568at2759"/>
<sequence length="710" mass="76219">MNLQASRALAHQLYGQCRDSPGAYKLLAPSVRKLRNLLEEVEESVDSGSAVGPHESGIDEQAARCHDVLSRLGMGMQPHEYYSGPTYHVRPSEDAIADLRTAIDVACHQLSVAYEASSSKDGIPLQLETNSWSPMPSHKAKSASVSATSDDTRKLSTSSSAWSLVQPESSTGGSTIDDVSATTSPALKPRSSEEKQVCSPTSTTPAGGSAVSRRVSGWASTFALDPLSIPMDQATAFILSEDSPATSDRAHLSPGGPAVSSGKLEDFQADRHPTNRKDQESVVYETSGATVLTPSVSLSHAPEVEHPAVSDDLDRKPITLRPTSLQRFLMSTGSALPKNTLDIHGNMVPANRRNRSLSVGDTASTGAEPSLATVFRDDSAQLTFASTTAEDASTESRDPTQITPQPPKRAPPPPPSPRRTRSRNASIGRYVIANLTPLDNEASDDSDEDLYTTSRPASPKRGEVVHQQPQSGSIPEVRIDGSACEEGDAPLALAIPSSVTDTECDSTTPVIPDISGEALGREDRSTTHSAVYKEKEVLHHQAPAIEPKHAPPPLPKRPVRYHSLRSAPAVPHSRSAPLIPTHESQTLDGLQQDNHLQIGTKKPILKERRSVSEARNDVLTTGDGSTSRWSWQRRSRSRSELDHTQMPVAPPPQRQRSHSSLAKLIRDEVGAAAKVRPSVVAVESAPQLFGTDDRPPPVPPRPRLSSQTGR</sequence>
<feature type="region of interest" description="Disordered" evidence="1">
    <location>
        <begin position="386"/>
        <end position="476"/>
    </location>
</feature>
<feature type="compositionally biased region" description="Polar residues" evidence="1">
    <location>
        <begin position="585"/>
        <end position="597"/>
    </location>
</feature>
<comment type="caution">
    <text evidence="2">The sequence shown here is derived from an EMBL/GenBank/DDBJ whole genome shotgun (WGS) entry which is preliminary data.</text>
</comment>
<keyword evidence="3" id="KW-1185">Reference proteome</keyword>
<dbReference type="Proteomes" id="UP000309340">
    <property type="component" value="Unassembled WGS sequence"/>
</dbReference>
<feature type="region of interest" description="Disordered" evidence="1">
    <location>
        <begin position="585"/>
        <end position="710"/>
    </location>
</feature>
<feature type="compositionally biased region" description="Acidic residues" evidence="1">
    <location>
        <begin position="441"/>
        <end position="450"/>
    </location>
</feature>
<feature type="region of interest" description="Disordered" evidence="1">
    <location>
        <begin position="125"/>
        <end position="212"/>
    </location>
</feature>
<evidence type="ECO:0000313" key="2">
    <source>
        <dbReference type="EMBL" id="TKA74421.1"/>
    </source>
</evidence>
<organism evidence="2 3">
    <name type="scientific">Friedmanniomyces simplex</name>
    <dbReference type="NCBI Taxonomy" id="329884"/>
    <lineage>
        <taxon>Eukaryota</taxon>
        <taxon>Fungi</taxon>
        <taxon>Dikarya</taxon>
        <taxon>Ascomycota</taxon>
        <taxon>Pezizomycotina</taxon>
        <taxon>Dothideomycetes</taxon>
        <taxon>Dothideomycetidae</taxon>
        <taxon>Mycosphaerellales</taxon>
        <taxon>Teratosphaeriaceae</taxon>
        <taxon>Friedmanniomyces</taxon>
    </lineage>
</organism>
<feature type="region of interest" description="Disordered" evidence="1">
    <location>
        <begin position="245"/>
        <end position="281"/>
    </location>
</feature>
<proteinExistence type="predicted"/>
<name>A0A4U0XDZ2_9PEZI</name>
<dbReference type="AlphaFoldDB" id="A0A4U0XDZ2"/>
<accession>A0A4U0XDZ2</accession>
<feature type="compositionally biased region" description="Polar residues" evidence="1">
    <location>
        <begin position="143"/>
        <end position="174"/>
    </location>
</feature>
<feature type="compositionally biased region" description="Polar residues" evidence="1">
    <location>
        <begin position="498"/>
        <end position="509"/>
    </location>
</feature>
<dbReference type="EMBL" id="NAJQ01000227">
    <property type="protein sequence ID" value="TKA74421.1"/>
    <property type="molecule type" value="Genomic_DNA"/>
</dbReference>
<feature type="region of interest" description="Disordered" evidence="1">
    <location>
        <begin position="352"/>
        <end position="374"/>
    </location>
</feature>
<feature type="region of interest" description="Disordered" evidence="1">
    <location>
        <begin position="498"/>
        <end position="527"/>
    </location>
</feature>
<feature type="compositionally biased region" description="Pro residues" evidence="1">
    <location>
        <begin position="404"/>
        <end position="417"/>
    </location>
</feature>
<protein>
    <submittedName>
        <fullName evidence="2">Uncharacterized protein</fullName>
    </submittedName>
</protein>